<name>A0ABV6M7Y6_9ACTN</name>
<reference evidence="3 4" key="1">
    <citation type="submission" date="2024-09" db="EMBL/GenBank/DDBJ databases">
        <authorList>
            <person name="Sun Q."/>
            <person name="Mori K."/>
        </authorList>
    </citation>
    <scope>NUCLEOTIDE SEQUENCE [LARGE SCALE GENOMIC DNA]</scope>
    <source>
        <strain evidence="3 4">TBRC 3947</strain>
    </source>
</reference>
<feature type="signal peptide" evidence="2">
    <location>
        <begin position="1"/>
        <end position="28"/>
    </location>
</feature>
<dbReference type="Pfam" id="PF13416">
    <property type="entry name" value="SBP_bac_8"/>
    <property type="match status" value="1"/>
</dbReference>
<dbReference type="Proteomes" id="UP001589867">
    <property type="component" value="Unassembled WGS sequence"/>
</dbReference>
<keyword evidence="4" id="KW-1185">Reference proteome</keyword>
<protein>
    <submittedName>
        <fullName evidence="3">Extracellular solute-binding protein</fullName>
    </submittedName>
</protein>
<evidence type="ECO:0000313" key="3">
    <source>
        <dbReference type="EMBL" id="MFC0530538.1"/>
    </source>
</evidence>
<dbReference type="PROSITE" id="PS51257">
    <property type="entry name" value="PROKAR_LIPOPROTEIN"/>
    <property type="match status" value="1"/>
</dbReference>
<dbReference type="PANTHER" id="PTHR30006:SF2">
    <property type="entry name" value="ABC TRANSPORTER SUBSTRATE-BINDING PROTEIN"/>
    <property type="match status" value="1"/>
</dbReference>
<dbReference type="Gene3D" id="3.40.190.10">
    <property type="entry name" value="Periplasmic binding protein-like II"/>
    <property type="match status" value="2"/>
</dbReference>
<accession>A0ABV6M7Y6</accession>
<dbReference type="RefSeq" id="WP_377253696.1">
    <property type="nucleotide sequence ID" value="NZ_JBHLUH010000047.1"/>
</dbReference>
<dbReference type="PANTHER" id="PTHR30006">
    <property type="entry name" value="THIAMINE-BINDING PERIPLASMIC PROTEIN-RELATED"/>
    <property type="match status" value="1"/>
</dbReference>
<evidence type="ECO:0000313" key="4">
    <source>
        <dbReference type="Proteomes" id="UP001589867"/>
    </source>
</evidence>
<keyword evidence="1 2" id="KW-0732">Signal</keyword>
<proteinExistence type="predicted"/>
<dbReference type="EMBL" id="JBHLUH010000047">
    <property type="protein sequence ID" value="MFC0530538.1"/>
    <property type="molecule type" value="Genomic_DNA"/>
</dbReference>
<evidence type="ECO:0000256" key="1">
    <source>
        <dbReference type="ARBA" id="ARBA00022729"/>
    </source>
</evidence>
<organism evidence="3 4">
    <name type="scientific">Phytohabitans kaempferiae</name>
    <dbReference type="NCBI Taxonomy" id="1620943"/>
    <lineage>
        <taxon>Bacteria</taxon>
        <taxon>Bacillati</taxon>
        <taxon>Actinomycetota</taxon>
        <taxon>Actinomycetes</taxon>
        <taxon>Micromonosporales</taxon>
        <taxon>Micromonosporaceae</taxon>
    </lineage>
</organism>
<gene>
    <name evidence="3" type="ORF">ACFFIA_23020</name>
</gene>
<dbReference type="InterPro" id="IPR006059">
    <property type="entry name" value="SBP"/>
</dbReference>
<dbReference type="SUPFAM" id="SSF53850">
    <property type="entry name" value="Periplasmic binding protein-like II"/>
    <property type="match status" value="1"/>
</dbReference>
<sequence length="377" mass="39591">MKLCAPRRRAGLALVVAGALAFGAGCTATGTPNTGDEPAPQVSDLSKHEGQVVVGGPGGAWGAALKAALDEVGAAANLRITYQEGTTSENMARLQAQRQSGRIEFDLVMTNDRTHTLGAGQGLWQPPNLEIMPNVAELDRTWSLPEAVFGNPPNGLRHVVISEGLGYNTETFAKNGWAPPTSLESLYDPKFASCAIPVNPSSGLSYLPILNKINSGDFAAIEPTLDKFKAVAGRFPTVAQTSSEALEFIQQGVGCIAPVSQARTLEQAAKGAKIAFVVPEGGSGFLSAGWGIPTGAPHPIAAHVALNALISAKASQSLLENGFVPNTNTKVTKPTSGVAAQLSVVGEYTRLGYTEIPPSTYDRLDEWSRAWDQVFTR</sequence>
<comment type="caution">
    <text evidence="3">The sequence shown here is derived from an EMBL/GenBank/DDBJ whole genome shotgun (WGS) entry which is preliminary data.</text>
</comment>
<evidence type="ECO:0000256" key="2">
    <source>
        <dbReference type="SAM" id="SignalP"/>
    </source>
</evidence>
<feature type="chain" id="PRO_5045219004" evidence="2">
    <location>
        <begin position="29"/>
        <end position="377"/>
    </location>
</feature>